<evidence type="ECO:0000259" key="1">
    <source>
        <dbReference type="Pfam" id="PF13391"/>
    </source>
</evidence>
<evidence type="ECO:0008006" key="5">
    <source>
        <dbReference type="Google" id="ProtNLM"/>
    </source>
</evidence>
<proteinExistence type="predicted"/>
<reference evidence="3" key="1">
    <citation type="submission" date="2023-01" db="EMBL/GenBank/DDBJ databases">
        <title>Colletotrichum chrysophilum M932 genome sequence.</title>
        <authorList>
            <person name="Baroncelli R."/>
        </authorList>
    </citation>
    <scope>NUCLEOTIDE SEQUENCE</scope>
    <source>
        <strain evidence="3">M932</strain>
    </source>
</reference>
<evidence type="ECO:0000313" key="3">
    <source>
        <dbReference type="EMBL" id="KAK1842267.1"/>
    </source>
</evidence>
<dbReference type="PANTHER" id="PTHR38795:SF1">
    <property type="entry name" value="DUF6604 DOMAIN-CONTAINING PROTEIN"/>
    <property type="match status" value="1"/>
</dbReference>
<feature type="domain" description="HNH nuclease" evidence="1">
    <location>
        <begin position="870"/>
        <end position="946"/>
    </location>
</feature>
<evidence type="ECO:0000259" key="2">
    <source>
        <dbReference type="Pfam" id="PF20253"/>
    </source>
</evidence>
<comment type="caution">
    <text evidence="3">The sequence shown here is derived from an EMBL/GenBank/DDBJ whole genome shotgun (WGS) entry which is preliminary data.</text>
</comment>
<protein>
    <recommendedName>
        <fullName evidence="5">HNH nuclease domain-containing protein</fullName>
    </recommendedName>
</protein>
<dbReference type="Pfam" id="PF13391">
    <property type="entry name" value="HNH_2"/>
    <property type="match status" value="1"/>
</dbReference>
<feature type="domain" description="DUF6604" evidence="2">
    <location>
        <begin position="14"/>
        <end position="229"/>
    </location>
</feature>
<dbReference type="InterPro" id="IPR003615">
    <property type="entry name" value="HNH_nuc"/>
</dbReference>
<dbReference type="PANTHER" id="PTHR38795">
    <property type="entry name" value="DUF6604 DOMAIN-CONTAINING PROTEIN"/>
    <property type="match status" value="1"/>
</dbReference>
<keyword evidence="4" id="KW-1185">Reference proteome</keyword>
<dbReference type="EMBL" id="JAQOWY010000424">
    <property type="protein sequence ID" value="KAK1842267.1"/>
    <property type="molecule type" value="Genomic_DNA"/>
</dbReference>
<dbReference type="AlphaFoldDB" id="A0AAD9EC35"/>
<gene>
    <name evidence="3" type="ORF">CCHR01_15114</name>
</gene>
<accession>A0AAD9EC35</accession>
<dbReference type="Proteomes" id="UP001243330">
    <property type="component" value="Unassembled WGS sequence"/>
</dbReference>
<evidence type="ECO:0000313" key="4">
    <source>
        <dbReference type="Proteomes" id="UP001243330"/>
    </source>
</evidence>
<dbReference type="InterPro" id="IPR046539">
    <property type="entry name" value="DUF6604"/>
</dbReference>
<name>A0AAD9EC35_9PEZI</name>
<organism evidence="3 4">
    <name type="scientific">Colletotrichum chrysophilum</name>
    <dbReference type="NCBI Taxonomy" id="1836956"/>
    <lineage>
        <taxon>Eukaryota</taxon>
        <taxon>Fungi</taxon>
        <taxon>Dikarya</taxon>
        <taxon>Ascomycota</taxon>
        <taxon>Pezizomycotina</taxon>
        <taxon>Sordariomycetes</taxon>
        <taxon>Hypocreomycetidae</taxon>
        <taxon>Glomerellales</taxon>
        <taxon>Glomerellaceae</taxon>
        <taxon>Colletotrichum</taxon>
        <taxon>Colletotrichum gloeosporioides species complex</taxon>
    </lineage>
</organism>
<dbReference type="Pfam" id="PF20253">
    <property type="entry name" value="DUF6604"/>
    <property type="match status" value="1"/>
</dbReference>
<sequence>MSSEEDDSFAETYRSYKISTDYFLDWLWSQHEGLIPKPAKVPRTTKGMLTAAKALAQTLKKNKHSVPASIINSLRNAILKRREALAIYEELGADDVNHGVFIQRLEQTLSILTPFMATSLAPAAVAIDTDKGYNTNAFASLATLADDLDSDSLDPTSTISKRAFLPPQGLYAVVAPFESMLEDDELSELAEVIAIVQHLEKFKSQVRQYWTDAAKGILPIPLASWLTSLIFRQLQKRFEGKYLGSSRRFEAHCRRAHKLFTDQPKLAAGFGISDMSGAIHFCVISNAINNHHSMSKLSEDLANKLKVKLGMDHELMSHDPSLLLPLRDPPTEMLKPDRDAEPLRIWAVVEIFKNIKRDVIQGRAISGLKSWDQVLDCPSELILPLALENISDPHNSASLELALGMDIFLSSYEAFLWADGKQNKQNCRLQSLLLAKDMQKSILSSIGSLEKLAFDLSYYSMPIVFQKELYDQLDAYLREKAFDLYHQAPWTAGGHMLEMLYKAGSAGAALCFATEFVPSTLHLYNALTRSAFGMKKIQLMEDLCDLTVNTVFLGSRPTHNYVSHYRRAVWGTKRSNKGVPGDAHNAGSQFHRELIQTVRVGQLETVFRHQIANDYVMHPEYLAMVFGESPDLARTEPVRSRIRGMAGKSNVFDIMDKSKKLVLPEFRGRLPTARLDMFKVFTTCVAVLERFSIIVQGQHNGGGVEFHLVADNHIVKGSGLVDVVLGFILQFSGDKHKEKILQNLSLPTAAAWAFFIEGQKLHASCSFLPTDDSSERGALIHGISKSIKSITRFEDRTTALVQARCWSVLWTIDRRRLEKIVEDLRHPEAFLGVLLHFLENAFRAARLALIYSRQAISAFDQVRIRDGSACVVTKTPAASPCYIVPPNALNSNPMLPRALEKLYHVWDWKRLYRNRDKIQNTLIRPSNILCLSKDLSSLWDQGLFALEPLDDNIDIVVYEMTEDGGETSPANVYGARYRFHWLPRTSLSGPESQVDFALHPDEILAKPPTNNTAPRRVLRQVLKKVLSFAGSRQSAEIENGRIVDIFADNRALLPDRDLMRIRFDVLRVHALNGGRGPEVYHNLVDPDGKAAD</sequence>